<dbReference type="PROSITE" id="PS50893">
    <property type="entry name" value="ABC_TRANSPORTER_2"/>
    <property type="match status" value="1"/>
</dbReference>
<dbReference type="Pfam" id="PF00005">
    <property type="entry name" value="ABC_tran"/>
    <property type="match status" value="1"/>
</dbReference>
<reference evidence="6" key="1">
    <citation type="submission" date="2015-07" db="EMBL/GenBank/DDBJ databases">
        <authorList>
            <consortium name="Consortium for Microbial Forensics and Genomics (microFORGE)"/>
            <person name="Knight B.M."/>
            <person name="Roberts D.P."/>
            <person name="Lin D."/>
            <person name="Hari K."/>
            <person name="Fletcher J."/>
            <person name="Melcher U."/>
            <person name="Blagden T."/>
            <person name="Winegar R.A."/>
        </authorList>
    </citation>
    <scope>NUCLEOTIDE SEQUENCE [LARGE SCALE GENOMIC DNA]</scope>
    <source>
        <strain evidence="6">DSM 23493</strain>
    </source>
</reference>
<feature type="domain" description="ABC transporter" evidence="4">
    <location>
        <begin position="8"/>
        <end position="255"/>
    </location>
</feature>
<dbReference type="GO" id="GO:0015192">
    <property type="term" value="F:L-phenylalanine transmembrane transporter activity"/>
    <property type="evidence" value="ECO:0007669"/>
    <property type="project" value="TreeGrafter"/>
</dbReference>
<dbReference type="GO" id="GO:0005304">
    <property type="term" value="F:L-valine transmembrane transporter activity"/>
    <property type="evidence" value="ECO:0007669"/>
    <property type="project" value="TreeGrafter"/>
</dbReference>
<dbReference type="EMBL" id="LFXJ01000005">
    <property type="protein sequence ID" value="KMY32457.1"/>
    <property type="molecule type" value="Genomic_DNA"/>
</dbReference>
<protein>
    <submittedName>
        <fullName evidence="5">Leucine/isoleucine/valine transporter ATP-binding subunit</fullName>
    </submittedName>
</protein>
<dbReference type="CDD" id="cd03219">
    <property type="entry name" value="ABC_Mj1267_LivG_branched"/>
    <property type="match status" value="1"/>
</dbReference>
<dbReference type="Proteomes" id="UP000037326">
    <property type="component" value="Unassembled WGS sequence"/>
</dbReference>
<dbReference type="GO" id="GO:0015808">
    <property type="term" value="P:L-alanine transport"/>
    <property type="evidence" value="ECO:0007669"/>
    <property type="project" value="TreeGrafter"/>
</dbReference>
<dbReference type="GO" id="GO:1903805">
    <property type="term" value="P:L-valine import across plasma membrane"/>
    <property type="evidence" value="ECO:0007669"/>
    <property type="project" value="TreeGrafter"/>
</dbReference>
<keyword evidence="1" id="KW-0813">Transport</keyword>
<dbReference type="OrthoDB" id="9805514at2"/>
<dbReference type="GO" id="GO:0005886">
    <property type="term" value="C:plasma membrane"/>
    <property type="evidence" value="ECO:0007669"/>
    <property type="project" value="TreeGrafter"/>
</dbReference>
<name>A0A0K9FDY5_9BACI</name>
<dbReference type="InterPro" id="IPR003439">
    <property type="entry name" value="ABC_transporter-like_ATP-bd"/>
</dbReference>
<evidence type="ECO:0000256" key="3">
    <source>
        <dbReference type="ARBA" id="ARBA00022840"/>
    </source>
</evidence>
<dbReference type="GO" id="GO:0042941">
    <property type="term" value="P:D-alanine transmembrane transport"/>
    <property type="evidence" value="ECO:0007669"/>
    <property type="project" value="TreeGrafter"/>
</dbReference>
<dbReference type="PATRIC" id="fig|582475.4.peg.1589"/>
<dbReference type="GeneID" id="96598589"/>
<dbReference type="RefSeq" id="WP_049665733.1">
    <property type="nucleotide sequence ID" value="NZ_JBIVRT010000021.1"/>
</dbReference>
<dbReference type="GO" id="GO:0015188">
    <property type="term" value="F:L-isoleucine transmembrane transporter activity"/>
    <property type="evidence" value="ECO:0007669"/>
    <property type="project" value="TreeGrafter"/>
</dbReference>
<dbReference type="FunFam" id="3.40.50.300:FF:000421">
    <property type="entry name" value="Branched-chain amino acid ABC transporter ATP-binding protein"/>
    <property type="match status" value="1"/>
</dbReference>
<keyword evidence="3 5" id="KW-0067">ATP-binding</keyword>
<proteinExistence type="predicted"/>
<keyword evidence="2" id="KW-0547">Nucleotide-binding</keyword>
<dbReference type="InterPro" id="IPR051120">
    <property type="entry name" value="ABC_AA/LPS_Transport"/>
</dbReference>
<dbReference type="SMART" id="SM00382">
    <property type="entry name" value="AAA"/>
    <property type="match status" value="1"/>
</dbReference>
<evidence type="ECO:0000256" key="2">
    <source>
        <dbReference type="ARBA" id="ARBA00022741"/>
    </source>
</evidence>
<dbReference type="SUPFAM" id="SSF52540">
    <property type="entry name" value="P-loop containing nucleoside triphosphate hydrolases"/>
    <property type="match status" value="1"/>
</dbReference>
<dbReference type="PANTHER" id="PTHR45772:SF7">
    <property type="entry name" value="AMINO ACID ABC TRANSPORTER ATP-BINDING PROTEIN"/>
    <property type="match status" value="1"/>
</dbReference>
<dbReference type="PANTHER" id="PTHR45772">
    <property type="entry name" value="CONSERVED COMPONENT OF ABC TRANSPORTER FOR NATURAL AMINO ACIDS-RELATED"/>
    <property type="match status" value="1"/>
</dbReference>
<gene>
    <name evidence="5" type="primary">livG</name>
    <name evidence="5" type="ORF">ACZ11_10035</name>
</gene>
<dbReference type="InterPro" id="IPR003593">
    <property type="entry name" value="AAA+_ATPase"/>
</dbReference>
<comment type="caution">
    <text evidence="5">The sequence shown here is derived from an EMBL/GenBank/DDBJ whole genome shotgun (WGS) entry which is preliminary data.</text>
</comment>
<dbReference type="InterPro" id="IPR027417">
    <property type="entry name" value="P-loop_NTPase"/>
</dbReference>
<sequence length="265" mass="29074">MTNKELILSVENLTKVFGGVIAVDNVSFTINKGEIFAVIGPNGAGKTTLFNMITGVLPSSSGNVYFQGKRLTRKKPYQIAQAGVTRTFQNLEVFDNMTVIENVMTGAHITMKTNILTAGLRLPTVVKEEVYTMEKALQCLKDVGIAEFAYEMADKLPYGSQRLLEIARAAISNPQLILLDEPMAGLNAEESRQLVEVILKMRAKGMTFLFVEHDMETVMSISDRLVVVDNGVKIGEGTPEEIYKNPKVVAAYLGDDEAEEGVVYA</sequence>
<dbReference type="Gene3D" id="3.40.50.300">
    <property type="entry name" value="P-loop containing nucleotide triphosphate hydrolases"/>
    <property type="match status" value="1"/>
</dbReference>
<organism evidence="5 6">
    <name type="scientific">Lysinibacillus xylanilyticus</name>
    <dbReference type="NCBI Taxonomy" id="582475"/>
    <lineage>
        <taxon>Bacteria</taxon>
        <taxon>Bacillati</taxon>
        <taxon>Bacillota</taxon>
        <taxon>Bacilli</taxon>
        <taxon>Bacillales</taxon>
        <taxon>Bacillaceae</taxon>
        <taxon>Lysinibacillus</taxon>
    </lineage>
</organism>
<dbReference type="AlphaFoldDB" id="A0A0K9FDY5"/>
<dbReference type="InterPro" id="IPR032823">
    <property type="entry name" value="BCA_ABC_TP_C"/>
</dbReference>
<dbReference type="GO" id="GO:0016887">
    <property type="term" value="F:ATP hydrolysis activity"/>
    <property type="evidence" value="ECO:0007669"/>
    <property type="project" value="InterPro"/>
</dbReference>
<accession>A0A0K9FDY5</accession>
<dbReference type="GO" id="GO:1903806">
    <property type="term" value="P:L-isoleucine import across plasma membrane"/>
    <property type="evidence" value="ECO:0007669"/>
    <property type="project" value="TreeGrafter"/>
</dbReference>
<evidence type="ECO:0000259" key="4">
    <source>
        <dbReference type="PROSITE" id="PS50893"/>
    </source>
</evidence>
<evidence type="ECO:0000313" key="5">
    <source>
        <dbReference type="EMBL" id="KMY32457.1"/>
    </source>
</evidence>
<evidence type="ECO:0000313" key="6">
    <source>
        <dbReference type="Proteomes" id="UP000037326"/>
    </source>
</evidence>
<evidence type="ECO:0000256" key="1">
    <source>
        <dbReference type="ARBA" id="ARBA00022448"/>
    </source>
</evidence>
<dbReference type="Pfam" id="PF12399">
    <property type="entry name" value="BCA_ABC_TP_C"/>
    <property type="match status" value="1"/>
</dbReference>
<dbReference type="GO" id="GO:0005524">
    <property type="term" value="F:ATP binding"/>
    <property type="evidence" value="ECO:0007669"/>
    <property type="project" value="UniProtKB-KW"/>
</dbReference>